<dbReference type="InterPro" id="IPR009305">
    <property type="entry name" value="Mpo1-like"/>
</dbReference>
<accession>A0A9P3PCS4</accession>
<name>A0A9P3PCS4_LYOSH</name>
<keyword evidence="1" id="KW-0472">Membrane</keyword>
<dbReference type="AlphaFoldDB" id="A0A9P3PCS4"/>
<sequence>MKLSQLFDVNTQLTFYGAYHANRINILIHVICVPILLWTFQVMTSELPVPSFVPEIHYQINDYLRFDLNIAALHAGVYLAYYFILEPVAALLYVPQMVLSLLTATAYAKGSGNISKAALLHVASWIAQFLGHGVAEKRAPALLDNLIGAVVLAPFFVHLEVLFALGYRPEFHKRINNEISKEIVKMNKARADNRRAQVGKSS</sequence>
<feature type="transmembrane region" description="Helical" evidence="1">
    <location>
        <begin position="64"/>
        <end position="84"/>
    </location>
</feature>
<dbReference type="Proteomes" id="UP001063166">
    <property type="component" value="Unassembled WGS sequence"/>
</dbReference>
<evidence type="ECO:0000313" key="3">
    <source>
        <dbReference type="Proteomes" id="UP001063166"/>
    </source>
</evidence>
<dbReference type="GO" id="GO:0005783">
    <property type="term" value="C:endoplasmic reticulum"/>
    <property type="evidence" value="ECO:0007669"/>
    <property type="project" value="TreeGrafter"/>
</dbReference>
<keyword evidence="3" id="KW-1185">Reference proteome</keyword>
<feature type="transmembrane region" description="Helical" evidence="1">
    <location>
        <begin position="147"/>
        <end position="167"/>
    </location>
</feature>
<comment type="caution">
    <text evidence="2">The sequence shown here is derived from an EMBL/GenBank/DDBJ whole genome shotgun (WGS) entry which is preliminary data.</text>
</comment>
<keyword evidence="1" id="KW-0812">Transmembrane</keyword>
<dbReference type="EMBL" id="BRPK01000001">
    <property type="protein sequence ID" value="GLB33516.1"/>
    <property type="molecule type" value="Genomic_DNA"/>
</dbReference>
<protein>
    <submittedName>
        <fullName evidence="2">DUF962-domain-containing protein</fullName>
    </submittedName>
</protein>
<proteinExistence type="predicted"/>
<organism evidence="2 3">
    <name type="scientific">Lyophyllum shimeji</name>
    <name type="common">Hon-shimeji</name>
    <name type="synonym">Tricholoma shimeji</name>
    <dbReference type="NCBI Taxonomy" id="47721"/>
    <lineage>
        <taxon>Eukaryota</taxon>
        <taxon>Fungi</taxon>
        <taxon>Dikarya</taxon>
        <taxon>Basidiomycota</taxon>
        <taxon>Agaricomycotina</taxon>
        <taxon>Agaricomycetes</taxon>
        <taxon>Agaricomycetidae</taxon>
        <taxon>Agaricales</taxon>
        <taxon>Tricholomatineae</taxon>
        <taxon>Lyophyllaceae</taxon>
        <taxon>Lyophyllum</taxon>
    </lineage>
</organism>
<dbReference type="OrthoDB" id="2124888at2759"/>
<dbReference type="PANTHER" id="PTHR28026:SF9">
    <property type="entry name" value="2-HYDROXY-PALMITIC ACID DIOXYGENASE MPO1"/>
    <property type="match status" value="1"/>
</dbReference>
<dbReference type="GO" id="GO:0016020">
    <property type="term" value="C:membrane"/>
    <property type="evidence" value="ECO:0007669"/>
    <property type="project" value="GOC"/>
</dbReference>
<dbReference type="PANTHER" id="PTHR28026">
    <property type="entry name" value="DUF962 DOMAIN PROTEIN (AFU_ORTHOLOGUE AFUA_8G05310)"/>
    <property type="match status" value="1"/>
</dbReference>
<keyword evidence="1" id="KW-1133">Transmembrane helix</keyword>
<gene>
    <name evidence="2" type="ORF">LshimejAT787_0104000</name>
</gene>
<feature type="transmembrane region" description="Helical" evidence="1">
    <location>
        <begin position="117"/>
        <end position="135"/>
    </location>
</feature>
<evidence type="ECO:0000313" key="2">
    <source>
        <dbReference type="EMBL" id="GLB33516.1"/>
    </source>
</evidence>
<dbReference type="Pfam" id="PF06127">
    <property type="entry name" value="Mpo1-like"/>
    <property type="match status" value="1"/>
</dbReference>
<feature type="transmembrane region" description="Helical" evidence="1">
    <location>
        <begin position="24"/>
        <end position="43"/>
    </location>
</feature>
<evidence type="ECO:0000256" key="1">
    <source>
        <dbReference type="SAM" id="Phobius"/>
    </source>
</evidence>
<reference evidence="2" key="1">
    <citation type="submission" date="2022-07" db="EMBL/GenBank/DDBJ databases">
        <title>The genome of Lyophyllum shimeji provides insight into the initial evolution of ectomycorrhizal fungal genome.</title>
        <authorList>
            <person name="Kobayashi Y."/>
            <person name="Shibata T."/>
            <person name="Hirakawa H."/>
            <person name="Shigenobu S."/>
            <person name="Nishiyama T."/>
            <person name="Yamada A."/>
            <person name="Hasebe M."/>
            <person name="Kawaguchi M."/>
        </authorList>
    </citation>
    <scope>NUCLEOTIDE SEQUENCE</scope>
    <source>
        <strain evidence="2">AT787</strain>
    </source>
</reference>
<dbReference type="GO" id="GO:0046521">
    <property type="term" value="P:sphingoid catabolic process"/>
    <property type="evidence" value="ECO:0007669"/>
    <property type="project" value="TreeGrafter"/>
</dbReference>